<comment type="caution">
    <text evidence="1">The sequence shown here is derived from an EMBL/GenBank/DDBJ whole genome shotgun (WGS) entry which is preliminary data.</text>
</comment>
<sequence>MQERLYFFAVVPPEPLYSEVRAMKEEIRDLFGCSWALRSPAHITLYMPFRMNESEEAQLVASIRRFAAPFERFRLYIDGFDCFRPRVLFLHVEPSGALQGLQASLCAYLKEAHGIHDRRMERPFHPHMTLAHRDVSPAQFEEMWAYYKDKPFSASFEVKGFYLLKHEHKQWKEHVFFPFSGGN</sequence>
<dbReference type="Proteomes" id="UP000537126">
    <property type="component" value="Unassembled WGS sequence"/>
</dbReference>
<gene>
    <name evidence="1" type="ORF">FHS56_001003</name>
</gene>
<name>A0A846MQG5_9BACT</name>
<keyword evidence="2" id="KW-1185">Reference proteome</keyword>
<reference evidence="1 2" key="1">
    <citation type="submission" date="2020-03" db="EMBL/GenBank/DDBJ databases">
        <title>Genomic Encyclopedia of Type Strains, Phase IV (KMG-IV): sequencing the most valuable type-strain genomes for metagenomic binning, comparative biology and taxonomic classification.</title>
        <authorList>
            <person name="Goeker M."/>
        </authorList>
    </citation>
    <scope>NUCLEOTIDE SEQUENCE [LARGE SCALE GENOMIC DNA]</scope>
    <source>
        <strain evidence="1 2">DSM 5718</strain>
    </source>
</reference>
<dbReference type="AlphaFoldDB" id="A0A846MQG5"/>
<dbReference type="Gene3D" id="3.90.1140.10">
    <property type="entry name" value="Cyclic phosphodiesterase"/>
    <property type="match status" value="1"/>
</dbReference>
<protein>
    <submittedName>
        <fullName evidence="1">2'-5' RNA ligase</fullName>
    </submittedName>
</protein>
<dbReference type="EMBL" id="JAASRN010000001">
    <property type="protein sequence ID" value="NIK73517.1"/>
    <property type="molecule type" value="Genomic_DNA"/>
</dbReference>
<keyword evidence="1" id="KW-0436">Ligase</keyword>
<dbReference type="SUPFAM" id="SSF55144">
    <property type="entry name" value="LigT-like"/>
    <property type="match status" value="1"/>
</dbReference>
<dbReference type="Pfam" id="PF13563">
    <property type="entry name" value="2_5_RNA_ligase2"/>
    <property type="match status" value="1"/>
</dbReference>
<evidence type="ECO:0000313" key="1">
    <source>
        <dbReference type="EMBL" id="NIK73517.1"/>
    </source>
</evidence>
<dbReference type="RefSeq" id="WP_166918746.1">
    <property type="nucleotide sequence ID" value="NZ_JAASRN010000001.1"/>
</dbReference>
<dbReference type="InterPro" id="IPR050580">
    <property type="entry name" value="2H_phosphoesterase_YjcG-like"/>
</dbReference>
<evidence type="ECO:0000313" key="2">
    <source>
        <dbReference type="Proteomes" id="UP000537126"/>
    </source>
</evidence>
<dbReference type="GO" id="GO:0016874">
    <property type="term" value="F:ligase activity"/>
    <property type="evidence" value="ECO:0007669"/>
    <property type="project" value="UniProtKB-KW"/>
</dbReference>
<organism evidence="1 2">
    <name type="scientific">Thermonema lapsum</name>
    <dbReference type="NCBI Taxonomy" id="28195"/>
    <lineage>
        <taxon>Bacteria</taxon>
        <taxon>Pseudomonadati</taxon>
        <taxon>Bacteroidota</taxon>
        <taxon>Cytophagia</taxon>
        <taxon>Cytophagales</taxon>
        <taxon>Thermonemataceae</taxon>
        <taxon>Thermonema</taxon>
    </lineage>
</organism>
<dbReference type="InterPro" id="IPR009097">
    <property type="entry name" value="Cyclic_Pdiesterase"/>
</dbReference>
<proteinExistence type="predicted"/>
<accession>A0A846MQG5</accession>
<dbReference type="PANTHER" id="PTHR40037">
    <property type="entry name" value="PHOSPHOESTERASE YJCG-RELATED"/>
    <property type="match status" value="1"/>
</dbReference>
<dbReference type="PANTHER" id="PTHR40037:SF1">
    <property type="entry name" value="PHOSPHOESTERASE SAOUHSC_00951-RELATED"/>
    <property type="match status" value="1"/>
</dbReference>